<dbReference type="Proteomes" id="UP000266841">
    <property type="component" value="Unassembled WGS sequence"/>
</dbReference>
<name>K0RXC3_THAOC</name>
<keyword evidence="3" id="KW-1185">Reference proteome</keyword>
<feature type="region of interest" description="Disordered" evidence="1">
    <location>
        <begin position="1843"/>
        <end position="1878"/>
    </location>
</feature>
<feature type="compositionally biased region" description="Polar residues" evidence="1">
    <location>
        <begin position="1868"/>
        <end position="1878"/>
    </location>
</feature>
<gene>
    <name evidence="2" type="ORF">THAOC_22901</name>
</gene>
<proteinExistence type="predicted"/>
<evidence type="ECO:0000313" key="2">
    <source>
        <dbReference type="EMBL" id="EJK57089.1"/>
    </source>
</evidence>
<evidence type="ECO:0000313" key="3">
    <source>
        <dbReference type="Proteomes" id="UP000266841"/>
    </source>
</evidence>
<dbReference type="EMBL" id="AGNL01029516">
    <property type="protein sequence ID" value="EJK57089.1"/>
    <property type="molecule type" value="Genomic_DNA"/>
</dbReference>
<accession>K0RXC3</accession>
<feature type="region of interest" description="Disordered" evidence="1">
    <location>
        <begin position="453"/>
        <end position="477"/>
    </location>
</feature>
<organism evidence="2 3">
    <name type="scientific">Thalassiosira oceanica</name>
    <name type="common">Marine diatom</name>
    <dbReference type="NCBI Taxonomy" id="159749"/>
    <lineage>
        <taxon>Eukaryota</taxon>
        <taxon>Sar</taxon>
        <taxon>Stramenopiles</taxon>
        <taxon>Ochrophyta</taxon>
        <taxon>Bacillariophyta</taxon>
        <taxon>Coscinodiscophyceae</taxon>
        <taxon>Thalassiosirophycidae</taxon>
        <taxon>Thalassiosirales</taxon>
        <taxon>Thalassiosiraceae</taxon>
        <taxon>Thalassiosira</taxon>
    </lineage>
</organism>
<feature type="compositionally biased region" description="Polar residues" evidence="1">
    <location>
        <begin position="1847"/>
        <end position="1858"/>
    </location>
</feature>
<comment type="caution">
    <text evidence="2">The sequence shown here is derived from an EMBL/GenBank/DDBJ whole genome shotgun (WGS) entry which is preliminary data.</text>
</comment>
<feature type="region of interest" description="Disordered" evidence="1">
    <location>
        <begin position="111"/>
        <end position="151"/>
    </location>
</feature>
<reference evidence="2 3" key="1">
    <citation type="journal article" date="2012" name="Genome Biol.">
        <title>Genome and low-iron response of an oceanic diatom adapted to chronic iron limitation.</title>
        <authorList>
            <person name="Lommer M."/>
            <person name="Specht M."/>
            <person name="Roy A.S."/>
            <person name="Kraemer L."/>
            <person name="Andreson R."/>
            <person name="Gutowska M.A."/>
            <person name="Wolf J."/>
            <person name="Bergner S.V."/>
            <person name="Schilhabel M.B."/>
            <person name="Klostermeier U.C."/>
            <person name="Beiko R.G."/>
            <person name="Rosenstiel P."/>
            <person name="Hippler M."/>
            <person name="Laroche J."/>
        </authorList>
    </citation>
    <scope>NUCLEOTIDE SEQUENCE [LARGE SCALE GENOMIC DNA]</scope>
    <source>
        <strain evidence="2 3">CCMP1005</strain>
    </source>
</reference>
<feature type="compositionally biased region" description="Basic and acidic residues" evidence="1">
    <location>
        <begin position="1740"/>
        <end position="1752"/>
    </location>
</feature>
<protein>
    <submittedName>
        <fullName evidence="2">Uncharacterized protein</fullName>
    </submittedName>
</protein>
<feature type="region of interest" description="Disordered" evidence="1">
    <location>
        <begin position="1736"/>
        <end position="1770"/>
    </location>
</feature>
<sequence>MKTTINLPIGRGDEGRQGATIENMTTKLLLGLLYVASLARADYQASSHSQRQHRRKVFIPPPQSIVADEAYRHQAVKRFHLGEHLSRPRVRHLSDDSEDLKRLKRNSERLGRGRTLVDDDGESLGAANPQNERDLGAANPPSKLFGDFQNAPLPSQGPRVSLNGHVDPLPFGDGPGVKPVLPKANADFWTGSGHPTSMWEATLCPVTDVAAFLSDPLRCIFGDGGGTIITFMTDLAGDPDALTTAMSKAVIPLAADAIWTFTGLGSLEILFGQICDILGFVDPIYNIVEDIIGIVNSVLDFVSFGALRRKLVDETPAESDDAVSCQGHLATCSGPTDECNLCLVEDGADCRGCRTCYQPDHLMFDDLDGVCMPTIELRDFLTGPANLVILQDIHSQMLAQYMKKQVREAAEENSLSADRLMTELQASLEVVESIITSSIDTTRHHIFDKIDDTCPAPSTGRRLDHDPSTSADSNDEGANKIHSFLRSKNANEARRVAKETLGEGVDFDMIATTVMDTFSADNVNKVVGSKVSEQINSALSDPQVRQFVDKMVDTELNRPGQAGALAARLLKESVSPNTNRLDTASLNDTLEKLKAIREAGKVDHKHRALGLKDDCYGVLDTVKSFIKDDVITPALEYLVNGAVDYMEVDDKYGDMPGGSALTIPFTFMSALDVFPARASHSGRTLSNSTPVGGVLSMMLELGITSLQHILSIFLFGCVNPDGSDSSCGVLPSLRNEVIKVKQTRDGEAYLSTGCDGDFEAELICPQITKVMKALLEGAGDTILPPFNFPVNVVKIIFQAVEIMFGQLYESCEMIDEFVELAFIEATYENSRFALQELACRQPAQLARGHGCDGIDNTCDPNKVIDECNEDIIPPTIDLSQALQRCEDTTFASAEDAVACFDRPGLIVAVRLSSFAFPLNTLSLTKFQCPLPLSLQEDDCQDVAISVVHSNVKACSADIVIKATAQRCHDQRPFADPHPDITTRTVTVQIDDNNPSVTIGFERENDATHHAAKYLHLKQTKYDFENIGLHYTVNDSCAGRDVKVDLTVSSNEFSFANSKTDENMVILRKRKDKRQSHQLVAYVEPVYCERNPMKGAIHSKPLCDFDLDTSPFRFYQFDLTATDKAGNVGSDTMWAIILHDGYSKMFSSFPGYSKSDFFVNMVDATPPQNIIASIETSWHAGDTPTVWVTLSAFLNGLELSPAQVESFVADFESNVMALLGDKALKVIVDKIGGIDNLSNPQEGAIGRRIQRQQRRRVDQATEVTFRVQVPSSGDDSTVEIVDEFSERLNSGALDLNGSGFGSVSMDSTQVLDIDTVAGNSVVHTQSIPSGVFYPSWSGDDITCYNDTDYPAYMNSMEWFEDSLEHCCERHYIETYNQCMNETTGWYPTWHQFGNHNASCSNDKSIIPDYMNDLVSIWNSVWQKETIEDCCQEWYGHDLDGCIVNSGGKYAESADNRWYVVHSEQICVQNCLRETSELQGGDQGLHCGGLARSYDETYATREECCSEKLNWIALDVCASESIPIDAIGTLKWQGTGSGVAVWLAEDGASRPQTDLECTIRIHVLQKSKSVSLSGVSPLLILVLMPLSHHGHGLQKAPEQGSRSQRHHCRVVDTICDTRGWVSTPGHALLITHHVLPTYEITKRRPKPWRPYVDANGSSTTSLNQTAVGNIERRLMDDSIPAAASSDLQIRTHDFKSQVTKMLYTRYDPLNYQSDYLRPAWPGMYPCRAIRICTSQAASNSPAKDHVGPRPEGHGLQKAPEQGSRSQRQKDHRRVVDTIFDTRGWVSTPGHALLITHHVLPTYEITKRRPKPWRPYVDANGSSTTSLNQTAVGNIERRLMDDSIPAAASSDLQIRTQTGRRPTNRGAAEKPNTQISGQKEV</sequence>
<evidence type="ECO:0000256" key="1">
    <source>
        <dbReference type="SAM" id="MobiDB-lite"/>
    </source>
</evidence>